<accession>A0A1E7JSP9</accession>
<gene>
    <name evidence="4" type="ORF">AN215_05510</name>
</gene>
<dbReference type="AlphaFoldDB" id="A0A1E7JSP9"/>
<comment type="caution">
    <text evidence="4">The sequence shown here is derived from an EMBL/GenBank/DDBJ whole genome shotgun (WGS) entry which is preliminary data.</text>
</comment>
<dbReference type="EMBL" id="LJGT01000037">
    <property type="protein sequence ID" value="OEU91922.1"/>
    <property type="molecule type" value="Genomic_DNA"/>
</dbReference>
<feature type="signal peptide" evidence="2">
    <location>
        <begin position="1"/>
        <end position="28"/>
    </location>
</feature>
<evidence type="ECO:0000256" key="2">
    <source>
        <dbReference type="SAM" id="SignalP"/>
    </source>
</evidence>
<evidence type="ECO:0000313" key="5">
    <source>
        <dbReference type="Proteomes" id="UP000176087"/>
    </source>
</evidence>
<proteinExistence type="predicted"/>
<feature type="domain" description="Ig-like" evidence="3">
    <location>
        <begin position="102"/>
        <end position="164"/>
    </location>
</feature>
<evidence type="ECO:0000259" key="3">
    <source>
        <dbReference type="PROSITE" id="PS50835"/>
    </source>
</evidence>
<dbReference type="Gene3D" id="2.30.30.40">
    <property type="entry name" value="SH3 Domains"/>
    <property type="match status" value="1"/>
</dbReference>
<evidence type="ECO:0000313" key="4">
    <source>
        <dbReference type="EMBL" id="OEU91922.1"/>
    </source>
</evidence>
<dbReference type="Proteomes" id="UP000176087">
    <property type="component" value="Unassembled WGS sequence"/>
</dbReference>
<feature type="region of interest" description="Disordered" evidence="1">
    <location>
        <begin position="57"/>
        <end position="85"/>
    </location>
</feature>
<dbReference type="InterPro" id="IPR007110">
    <property type="entry name" value="Ig-like_dom"/>
</dbReference>
<dbReference type="OrthoDB" id="3482365at2"/>
<reference evidence="4 5" key="1">
    <citation type="journal article" date="2016" name="Front. Microbiol.">
        <title>Comparative Genomics Analysis of Streptomyces Species Reveals Their Adaptation to the Marine Environment and Their Diversity at the Genomic Level.</title>
        <authorList>
            <person name="Tian X."/>
            <person name="Zhang Z."/>
            <person name="Yang T."/>
            <person name="Chen M."/>
            <person name="Li J."/>
            <person name="Chen F."/>
            <person name="Yang J."/>
            <person name="Li W."/>
            <person name="Zhang B."/>
            <person name="Zhang Z."/>
            <person name="Wu J."/>
            <person name="Zhang C."/>
            <person name="Long L."/>
            <person name="Xiao J."/>
        </authorList>
    </citation>
    <scope>NUCLEOTIDE SEQUENCE [LARGE SCALE GENOMIC DNA]</scope>
    <source>
        <strain evidence="4 5">SCSIO 10390</strain>
    </source>
</reference>
<name>A0A1E7JSP9_9ACTN</name>
<dbReference type="PROSITE" id="PS50835">
    <property type="entry name" value="IG_LIKE"/>
    <property type="match status" value="1"/>
</dbReference>
<dbReference type="RefSeq" id="WP_070009941.1">
    <property type="nucleotide sequence ID" value="NZ_LJGS01000038.1"/>
</dbReference>
<organism evidence="4 5">
    <name type="scientific">Streptomyces abyssalis</name>
    <dbReference type="NCBI Taxonomy" id="933944"/>
    <lineage>
        <taxon>Bacteria</taxon>
        <taxon>Bacillati</taxon>
        <taxon>Actinomycetota</taxon>
        <taxon>Actinomycetes</taxon>
        <taxon>Kitasatosporales</taxon>
        <taxon>Streptomycetaceae</taxon>
        <taxon>Streptomyces</taxon>
    </lineage>
</organism>
<protein>
    <recommendedName>
        <fullName evidence="3">Ig-like domain-containing protein</fullName>
    </recommendedName>
</protein>
<keyword evidence="5" id="KW-1185">Reference proteome</keyword>
<sequence>MKTNRTQIGVALLAALALAGGGTAVAQANDGYGDGGHHKGGHKIVVKGDNNQLVLGNHNKVDGRGDISGDPGAGEGDEATAPREPYGTVHRNVAYLSERSAPRTTATEVARFGPDTQVPLSCWVPGENVHGNTTWYRVRDENEFRTGYVSAYYVTLKGAISRCS</sequence>
<feature type="chain" id="PRO_5039011812" description="Ig-like domain-containing protein" evidence="2">
    <location>
        <begin position="29"/>
        <end position="164"/>
    </location>
</feature>
<keyword evidence="2" id="KW-0732">Signal</keyword>
<evidence type="ECO:0000256" key="1">
    <source>
        <dbReference type="SAM" id="MobiDB-lite"/>
    </source>
</evidence>